<proteinExistence type="predicted"/>
<dbReference type="Gene3D" id="3.90.640.20">
    <property type="entry name" value="Heat-shock cognate protein, ATPase"/>
    <property type="match status" value="1"/>
</dbReference>
<dbReference type="KEGG" id="boz:DBV39_05440"/>
<keyword evidence="4" id="KW-1185">Reference proteome</keyword>
<dbReference type="InterPro" id="IPR021729">
    <property type="entry name" value="DUF3298"/>
</dbReference>
<keyword evidence="1" id="KW-0812">Transmembrane</keyword>
<dbReference type="Pfam" id="PF11738">
    <property type="entry name" value="DUF3298"/>
    <property type="match status" value="1"/>
</dbReference>
<keyword evidence="1" id="KW-0472">Membrane</keyword>
<name>A0A2R4XHL2_9BURK</name>
<dbReference type="AlphaFoldDB" id="A0A2R4XHL2"/>
<dbReference type="Proteomes" id="UP000244571">
    <property type="component" value="Chromosome"/>
</dbReference>
<evidence type="ECO:0000256" key="1">
    <source>
        <dbReference type="SAM" id="Phobius"/>
    </source>
</evidence>
<gene>
    <name evidence="3" type="ORF">DBV39_05440</name>
</gene>
<keyword evidence="1" id="KW-1133">Transmembrane helix</keyword>
<dbReference type="EMBL" id="CP028901">
    <property type="protein sequence ID" value="AWB33243.1"/>
    <property type="molecule type" value="Genomic_DNA"/>
</dbReference>
<protein>
    <recommendedName>
        <fullName evidence="2">DUF3298 domain-containing protein</fullName>
    </recommendedName>
</protein>
<evidence type="ECO:0000313" key="3">
    <source>
        <dbReference type="EMBL" id="AWB33243.1"/>
    </source>
</evidence>
<dbReference type="Gene3D" id="3.30.565.40">
    <property type="entry name" value="Fervidobacterium nodosum Rt17-B1 like"/>
    <property type="match status" value="1"/>
</dbReference>
<evidence type="ECO:0000259" key="2">
    <source>
        <dbReference type="Pfam" id="PF11738"/>
    </source>
</evidence>
<accession>A0A2R4XHL2</accession>
<dbReference type="InterPro" id="IPR037126">
    <property type="entry name" value="PdaC/RsiV-like_sf"/>
</dbReference>
<reference evidence="3 4" key="1">
    <citation type="submission" date="2018-04" db="EMBL/GenBank/DDBJ databases">
        <title>Bordetella sp. HZ20 isolated from seawater.</title>
        <authorList>
            <person name="Sun C."/>
        </authorList>
    </citation>
    <scope>NUCLEOTIDE SEQUENCE [LARGE SCALE GENOMIC DNA]</scope>
    <source>
        <strain evidence="3 4">HZ20</strain>
    </source>
</reference>
<feature type="transmembrane region" description="Helical" evidence="1">
    <location>
        <begin position="55"/>
        <end position="78"/>
    </location>
</feature>
<sequence>MTSLILHVGLMPSLHVLRRFVPMAWSGTTTTRQWGCPIEVNCFCQGDLMKFKQSMLSLAVAGLLTAGVGGLAVSPLVAQTLPAPVTLSSGNPLPFSEVNQVMTGQCVKDMCANLNVRTAEFADHPGFSKLLTRSLLSMAATYTDKPATFASVQELISYFVANATPQTSEYLQANVLRSESDLVVVELVHYIFSGGAHGETTSQYVNWLPQNNQVATLETMLQPGARPAFETVLREEYVAWLDTQGNAIDDPVTFQQTWPFKPTDNVALMPDGVKVTYERYAIAPGSFGQPSFVIPYSRLNHVLKPEYIQVGL</sequence>
<evidence type="ECO:0000313" key="4">
    <source>
        <dbReference type="Proteomes" id="UP000244571"/>
    </source>
</evidence>
<organism evidence="3 4">
    <name type="scientific">Orrella marina</name>
    <dbReference type="NCBI Taxonomy" id="2163011"/>
    <lineage>
        <taxon>Bacteria</taxon>
        <taxon>Pseudomonadati</taxon>
        <taxon>Pseudomonadota</taxon>
        <taxon>Betaproteobacteria</taxon>
        <taxon>Burkholderiales</taxon>
        <taxon>Alcaligenaceae</taxon>
        <taxon>Orrella</taxon>
    </lineage>
</organism>
<feature type="domain" description="DUF3298" evidence="2">
    <location>
        <begin position="221"/>
        <end position="297"/>
    </location>
</feature>